<sequence length="643" mass="71164">MSDQEQVYMTLKVLYTLDNDPNSFLSRSNDVVPVSVEQIPNPNNVTSTLKIGAVEVDKVLQQVCQSSPELFPSCDGQEVVDKSLRSTDFNVYVKDICEEDEPFVSLGLLSKLRQEKHMDRTYMIGRVCTNFASMLQRSTSQMNSLNGTVSKDTLEVKIRFSKVMTRANSRRSSIGGNNANQSMIGMVATPVLSAGTPESSGVVNTKARRMPSMGNVRRPSITNTTMPSGNTSFNKKKRVTNPMPAPKAVRTQSLPIWNNPGIPKNSIAHKIYMADRNKEQNQSPNELRQEKKLTYQISSLQQDNSVSKFKVDDSISKRFDFMKKKSTVTKKSNGNSSSGNNNTTNAVATPASSTINATSKSNKKQKRMNTAGGTASHNETIYENMEVDQRTPEIFNKENIPPANNNANIEDLLLDLGSSNEDWFQGLFQSPAKETPNDTNTGHAVNVDVDRTSPIDTLSMPLVDLEPNSDGPIQVSTGEQLKKLSLLPHIKKRKLEEHDNVSADRPEVSVAMQNDDEDDDDDDDVVVEDDDATSIMLQFSTSPSIVQDSSSTSKLSGHQDNAQKDPHNPKSSKNRTNQMDSDDDYESKKRSTAMPSSPTAMFQYQLDDPSTESEQDFSNARQKFDEDSTPATQYGFSDDKNGP</sequence>
<feature type="compositionally biased region" description="Polar residues" evidence="1">
    <location>
        <begin position="535"/>
        <end position="560"/>
    </location>
</feature>
<dbReference type="PANTHER" id="PTHR39147:SF1">
    <property type="entry name" value="PROTEIN SPT21"/>
    <property type="match status" value="1"/>
</dbReference>
<feature type="region of interest" description="Disordered" evidence="1">
    <location>
        <begin position="458"/>
        <end position="477"/>
    </location>
</feature>
<feature type="domain" description="Ams2/SPT21 N-terminal" evidence="2">
    <location>
        <begin position="8"/>
        <end position="163"/>
    </location>
</feature>
<feature type="compositionally biased region" description="Low complexity" evidence="1">
    <location>
        <begin position="329"/>
        <end position="349"/>
    </location>
</feature>
<feature type="compositionally biased region" description="Basic and acidic residues" evidence="1">
    <location>
        <begin position="495"/>
        <end position="507"/>
    </location>
</feature>
<evidence type="ECO:0000313" key="4">
    <source>
        <dbReference type="Proteomes" id="UP000422736"/>
    </source>
</evidence>
<dbReference type="Proteomes" id="UP000422736">
    <property type="component" value="Chromosome 7"/>
</dbReference>
<evidence type="ECO:0000313" key="3">
    <source>
        <dbReference type="EMBL" id="QGN18208.1"/>
    </source>
</evidence>
<accession>A0ABX6F4F2</accession>
<feature type="compositionally biased region" description="Polar residues" evidence="1">
    <location>
        <begin position="593"/>
        <end position="602"/>
    </location>
</feature>
<evidence type="ECO:0000259" key="2">
    <source>
        <dbReference type="Pfam" id="PF25823"/>
    </source>
</evidence>
<reference evidence="3 4" key="1">
    <citation type="submission" date="2016-03" db="EMBL/GenBank/DDBJ databases">
        <title>How can Kluyveromyces marxianus grow so fast - potential evolutionary course in Saccharomyces Complex revealed by comparative genomics.</title>
        <authorList>
            <person name="Mo W."/>
            <person name="Lu W."/>
            <person name="Yang X."/>
            <person name="Qi J."/>
            <person name="Lv H."/>
        </authorList>
    </citation>
    <scope>NUCLEOTIDE SEQUENCE [LARGE SCALE GENOMIC DNA]</scope>
    <source>
        <strain evidence="3 4">FIM1</strain>
    </source>
</reference>
<name>A0ABX6F4F2_KLUMA</name>
<dbReference type="InterPro" id="IPR042403">
    <property type="entry name" value="Spt21/Ams2"/>
</dbReference>
<feature type="compositionally biased region" description="Polar residues" evidence="1">
    <location>
        <begin position="350"/>
        <end position="360"/>
    </location>
</feature>
<dbReference type="PANTHER" id="PTHR39147">
    <property type="entry name" value="PROTEIN SPT21"/>
    <property type="match status" value="1"/>
</dbReference>
<dbReference type="InterPro" id="IPR057725">
    <property type="entry name" value="Ams2-SPT21_N"/>
</dbReference>
<feature type="region of interest" description="Disordered" evidence="1">
    <location>
        <begin position="326"/>
        <end position="374"/>
    </location>
</feature>
<feature type="compositionally biased region" description="Polar residues" evidence="1">
    <location>
        <begin position="569"/>
        <end position="579"/>
    </location>
</feature>
<protein>
    <submittedName>
        <fullName evidence="3">Protein SPT21</fullName>
    </submittedName>
</protein>
<dbReference type="Pfam" id="PF25823">
    <property type="entry name" value="Ams2-SPT21_N"/>
    <property type="match status" value="1"/>
</dbReference>
<evidence type="ECO:0000256" key="1">
    <source>
        <dbReference type="SAM" id="MobiDB-lite"/>
    </source>
</evidence>
<feature type="region of interest" description="Disordered" evidence="1">
    <location>
        <begin position="495"/>
        <end position="643"/>
    </location>
</feature>
<dbReference type="EMBL" id="CP015061">
    <property type="protein sequence ID" value="QGN18208.1"/>
    <property type="molecule type" value="Genomic_DNA"/>
</dbReference>
<proteinExistence type="predicted"/>
<organism evidence="3 4">
    <name type="scientific">Kluyveromyces marxianus</name>
    <name type="common">Yeast</name>
    <name type="synonym">Candida kefyr</name>
    <dbReference type="NCBI Taxonomy" id="4911"/>
    <lineage>
        <taxon>Eukaryota</taxon>
        <taxon>Fungi</taxon>
        <taxon>Dikarya</taxon>
        <taxon>Ascomycota</taxon>
        <taxon>Saccharomycotina</taxon>
        <taxon>Saccharomycetes</taxon>
        <taxon>Saccharomycetales</taxon>
        <taxon>Saccharomycetaceae</taxon>
        <taxon>Kluyveromyces</taxon>
    </lineage>
</organism>
<feature type="region of interest" description="Disordered" evidence="1">
    <location>
        <begin position="213"/>
        <end position="245"/>
    </location>
</feature>
<gene>
    <name evidence="3" type="primary">SPT21</name>
    <name evidence="3" type="ORF">FIM1_4532</name>
</gene>
<feature type="compositionally biased region" description="Acidic residues" evidence="1">
    <location>
        <begin position="514"/>
        <end position="532"/>
    </location>
</feature>
<keyword evidence="4" id="KW-1185">Reference proteome</keyword>
<reference evidence="3 4" key="2">
    <citation type="submission" date="2019-11" db="EMBL/GenBank/DDBJ databases">
        <authorList>
            <person name="Lu H."/>
        </authorList>
    </citation>
    <scope>NUCLEOTIDE SEQUENCE [LARGE SCALE GENOMIC DNA]</scope>
    <source>
        <strain evidence="3 4">FIM1</strain>
    </source>
</reference>
<feature type="compositionally biased region" description="Polar residues" evidence="1">
    <location>
        <begin position="220"/>
        <end position="233"/>
    </location>
</feature>